<keyword evidence="1" id="KW-0808">Transferase</keyword>
<reference evidence="3 4" key="1">
    <citation type="submission" date="2019-02" db="EMBL/GenBank/DDBJ databases">
        <title>Sequencing the genomes of 1000 actinobacteria strains.</title>
        <authorList>
            <person name="Klenk H.-P."/>
        </authorList>
    </citation>
    <scope>NUCLEOTIDE SEQUENCE [LARGE SCALE GENOMIC DNA]</scope>
    <source>
        <strain evidence="3 4">DSM 45162</strain>
    </source>
</reference>
<dbReference type="AlphaFoldDB" id="A0A4V2G6I1"/>
<dbReference type="InterPro" id="IPR036890">
    <property type="entry name" value="HATPase_C_sf"/>
</dbReference>
<dbReference type="EMBL" id="SHKY01000001">
    <property type="protein sequence ID" value="RZU48706.1"/>
    <property type="molecule type" value="Genomic_DNA"/>
</dbReference>
<proteinExistence type="predicted"/>
<evidence type="ECO:0000256" key="1">
    <source>
        <dbReference type="ARBA" id="ARBA00022527"/>
    </source>
</evidence>
<dbReference type="OrthoDB" id="3748385at2"/>
<evidence type="ECO:0000313" key="3">
    <source>
        <dbReference type="EMBL" id="RZU48706.1"/>
    </source>
</evidence>
<feature type="domain" description="Histidine kinase/HSP90-like ATPase" evidence="2">
    <location>
        <begin position="14"/>
        <end position="125"/>
    </location>
</feature>
<dbReference type="Proteomes" id="UP000292564">
    <property type="component" value="Unassembled WGS sequence"/>
</dbReference>
<name>A0A4V2G6I1_9ACTN</name>
<dbReference type="Pfam" id="PF13581">
    <property type="entry name" value="HATPase_c_2"/>
    <property type="match status" value="1"/>
</dbReference>
<keyword evidence="1" id="KW-0418">Kinase</keyword>
<dbReference type="InterPro" id="IPR003594">
    <property type="entry name" value="HATPase_dom"/>
</dbReference>
<keyword evidence="1" id="KW-0723">Serine/threonine-protein kinase</keyword>
<comment type="caution">
    <text evidence="3">The sequence shown here is derived from an EMBL/GenBank/DDBJ whole genome shotgun (WGS) entry which is preliminary data.</text>
</comment>
<dbReference type="PANTHER" id="PTHR35526:SF3">
    <property type="entry name" value="ANTI-SIGMA-F FACTOR RSBW"/>
    <property type="match status" value="1"/>
</dbReference>
<gene>
    <name evidence="3" type="ORF">EV385_0424</name>
</gene>
<dbReference type="SUPFAM" id="SSF55874">
    <property type="entry name" value="ATPase domain of HSP90 chaperone/DNA topoisomerase II/histidine kinase"/>
    <property type="match status" value="1"/>
</dbReference>
<organism evidence="3 4">
    <name type="scientific">Krasilnikovia cinnamomea</name>
    <dbReference type="NCBI Taxonomy" id="349313"/>
    <lineage>
        <taxon>Bacteria</taxon>
        <taxon>Bacillati</taxon>
        <taxon>Actinomycetota</taxon>
        <taxon>Actinomycetes</taxon>
        <taxon>Micromonosporales</taxon>
        <taxon>Micromonosporaceae</taxon>
        <taxon>Krasilnikovia</taxon>
    </lineage>
</organism>
<dbReference type="CDD" id="cd16936">
    <property type="entry name" value="HATPase_RsbW-like"/>
    <property type="match status" value="1"/>
</dbReference>
<accession>A0A4V2G6I1</accession>
<evidence type="ECO:0000259" key="2">
    <source>
        <dbReference type="Pfam" id="PF13581"/>
    </source>
</evidence>
<sequence length="128" mass="13633">MPEQPVDAAGMTYSEPDDLRSVRVFVSERARALGMAAERIDLLTIAVSELTTNTLQHSGGGGHIQIWADNGHLFCDVVDGGGPRAFGRAMPSAEAFRGRGLAIVERICDSVQTLAVPGGTLVRLCLRL</sequence>
<dbReference type="GO" id="GO:0004674">
    <property type="term" value="F:protein serine/threonine kinase activity"/>
    <property type="evidence" value="ECO:0007669"/>
    <property type="project" value="UniProtKB-KW"/>
</dbReference>
<protein>
    <submittedName>
        <fullName evidence="3">Anti-sigma regulatory factor (Ser/Thr protein kinase)</fullName>
    </submittedName>
</protein>
<keyword evidence="4" id="KW-1185">Reference proteome</keyword>
<evidence type="ECO:0000313" key="4">
    <source>
        <dbReference type="Proteomes" id="UP000292564"/>
    </source>
</evidence>
<dbReference type="InterPro" id="IPR050267">
    <property type="entry name" value="Anti-sigma-factor_SerPK"/>
</dbReference>
<dbReference type="RefSeq" id="WP_130507910.1">
    <property type="nucleotide sequence ID" value="NZ_SHKY01000001.1"/>
</dbReference>
<dbReference type="PANTHER" id="PTHR35526">
    <property type="entry name" value="ANTI-SIGMA-F FACTOR RSBW-RELATED"/>
    <property type="match status" value="1"/>
</dbReference>
<dbReference type="Gene3D" id="3.30.565.10">
    <property type="entry name" value="Histidine kinase-like ATPase, C-terminal domain"/>
    <property type="match status" value="1"/>
</dbReference>